<reference evidence="3 4" key="1">
    <citation type="submission" date="2018-11" db="EMBL/GenBank/DDBJ databases">
        <title>Rhodococcus spongicola sp. nov. and Rhodococcus xishaensis sp. nov. from marine sponges.</title>
        <authorList>
            <person name="Li L."/>
            <person name="Lin H.W."/>
        </authorList>
    </citation>
    <scope>NUCLEOTIDE SEQUENCE [LARGE SCALE GENOMIC DNA]</scope>
    <source>
        <strain evidence="3 4">CCTCC AB2014297</strain>
    </source>
</reference>
<protein>
    <recommendedName>
        <fullName evidence="2">FAS1-like dehydratase domain-containing protein</fullName>
    </recommendedName>
</protein>
<dbReference type="EMBL" id="RKLP01000001">
    <property type="protein sequence ID" value="RVW11106.1"/>
    <property type="molecule type" value="Genomic_DNA"/>
</dbReference>
<keyword evidence="4" id="KW-1185">Reference proteome</keyword>
<feature type="domain" description="FAS1-like dehydratase" evidence="2">
    <location>
        <begin position="38"/>
        <end position="160"/>
    </location>
</feature>
<accession>A0A3S3ALD1</accession>
<feature type="compositionally biased region" description="Basic and acidic residues" evidence="1">
    <location>
        <begin position="1"/>
        <end position="18"/>
    </location>
</feature>
<dbReference type="Pfam" id="PF13452">
    <property type="entry name" value="FAS1_DH_region"/>
    <property type="match status" value="1"/>
</dbReference>
<dbReference type="AlphaFoldDB" id="A0A3S3ALD1"/>
<comment type="caution">
    <text evidence="3">The sequence shown here is derived from an EMBL/GenBank/DDBJ whole genome shotgun (WGS) entry which is preliminary data.</text>
</comment>
<organism evidence="3 4">
    <name type="scientific">Prescottella agglutinans</name>
    <dbReference type="NCBI Taxonomy" id="1644129"/>
    <lineage>
        <taxon>Bacteria</taxon>
        <taxon>Bacillati</taxon>
        <taxon>Actinomycetota</taxon>
        <taxon>Actinomycetes</taxon>
        <taxon>Mycobacteriales</taxon>
        <taxon>Nocardiaceae</taxon>
        <taxon>Prescottella</taxon>
    </lineage>
</organism>
<dbReference type="InterPro" id="IPR029069">
    <property type="entry name" value="HotDog_dom_sf"/>
</dbReference>
<dbReference type="Proteomes" id="UP000286208">
    <property type="component" value="Unassembled WGS sequence"/>
</dbReference>
<proteinExistence type="predicted"/>
<dbReference type="InterPro" id="IPR039569">
    <property type="entry name" value="FAS1-like_DH_region"/>
</dbReference>
<dbReference type="CDD" id="cd03441">
    <property type="entry name" value="R_hydratase_like"/>
    <property type="match status" value="1"/>
</dbReference>
<evidence type="ECO:0000259" key="2">
    <source>
        <dbReference type="Pfam" id="PF13452"/>
    </source>
</evidence>
<feature type="region of interest" description="Disordered" evidence="1">
    <location>
        <begin position="1"/>
        <end position="24"/>
    </location>
</feature>
<evidence type="ECO:0000256" key="1">
    <source>
        <dbReference type="SAM" id="MobiDB-lite"/>
    </source>
</evidence>
<evidence type="ECO:0000313" key="3">
    <source>
        <dbReference type="EMBL" id="RVW11106.1"/>
    </source>
</evidence>
<name>A0A3S3ALD1_9NOCA</name>
<evidence type="ECO:0000313" key="4">
    <source>
        <dbReference type="Proteomes" id="UP000286208"/>
    </source>
</evidence>
<dbReference type="Gene3D" id="3.10.129.10">
    <property type="entry name" value="Hotdog Thioesterase"/>
    <property type="match status" value="1"/>
</dbReference>
<sequence>MVVRQSAERRLSGNDHRGTRAMTGACTGRLRPGLVLRSEDAYVVDPEKVREFARVILAMDPAHHDVDAARKAGYANLVAPPTFGAVVTAALIRDMLTDPASGIDMSTHTPIHVNERITLTAPILAGDVLTASLTVTGVTERGDAVFLDTETSLRTVADEPRSTVVSSILVAPNDVPARPEPATVGAR</sequence>
<dbReference type="OrthoDB" id="5415111at2"/>
<dbReference type="SUPFAM" id="SSF54637">
    <property type="entry name" value="Thioesterase/thiol ester dehydrase-isomerase"/>
    <property type="match status" value="1"/>
</dbReference>
<gene>
    <name evidence="3" type="ORF">EGT67_01160</name>
</gene>